<accession>A0A328KP85</accession>
<organism evidence="2 3">
    <name type="scientific">Dolosigranulum pigrum</name>
    <dbReference type="NCBI Taxonomy" id="29394"/>
    <lineage>
        <taxon>Bacteria</taxon>
        <taxon>Bacillati</taxon>
        <taxon>Bacillota</taxon>
        <taxon>Bacilli</taxon>
        <taxon>Lactobacillales</taxon>
        <taxon>Carnobacteriaceae</taxon>
        <taxon>Dolosigranulum</taxon>
    </lineage>
</organism>
<proteinExistence type="predicted"/>
<evidence type="ECO:0000256" key="1">
    <source>
        <dbReference type="SAM" id="Phobius"/>
    </source>
</evidence>
<dbReference type="AlphaFoldDB" id="A0A328KP85"/>
<reference evidence="2 3" key="1">
    <citation type="submission" date="2017-03" db="EMBL/GenBank/DDBJ databases">
        <title>wgs assembly of Dolosigranulum pigrum KPL CDC strains.</title>
        <authorList>
            <person name="Brugger S.D."/>
            <person name="Pettigrew M."/>
            <person name="Kong Y."/>
            <person name="Lemon K.P."/>
        </authorList>
    </citation>
    <scope>NUCLEOTIDE SEQUENCE [LARGE SCALE GENOMIC DNA]</scope>
    <source>
        <strain evidence="2 3">KPL1931_CDC4294-98</strain>
    </source>
</reference>
<keyword evidence="1" id="KW-1133">Transmembrane helix</keyword>
<evidence type="ECO:0000313" key="3">
    <source>
        <dbReference type="Proteomes" id="UP000249099"/>
    </source>
</evidence>
<keyword evidence="1" id="KW-0812">Transmembrane</keyword>
<evidence type="ECO:0000313" key="2">
    <source>
        <dbReference type="EMBL" id="RAN64915.1"/>
    </source>
</evidence>
<comment type="caution">
    <text evidence="2">The sequence shown here is derived from an EMBL/GenBank/DDBJ whole genome shotgun (WGS) entry which is preliminary data.</text>
</comment>
<gene>
    <name evidence="2" type="ORF">B8A44_01595</name>
</gene>
<protein>
    <submittedName>
        <fullName evidence="2">Uncharacterized protein</fullName>
    </submittedName>
</protein>
<sequence>MSLFKRYELNNFIKLTACIVLLLLSGVTFLGQFASMVIITIVTLHIREQLFEKYRTEKVHQIRRRITVLGLGMVAVVGGRFTYLDE</sequence>
<feature type="transmembrane region" description="Helical" evidence="1">
    <location>
        <begin position="12"/>
        <end position="45"/>
    </location>
</feature>
<name>A0A328KP85_9LACT</name>
<keyword evidence="1" id="KW-0472">Membrane</keyword>
<dbReference type="EMBL" id="NAQV01000004">
    <property type="protein sequence ID" value="RAN64915.1"/>
    <property type="molecule type" value="Genomic_DNA"/>
</dbReference>
<dbReference type="Proteomes" id="UP000249099">
    <property type="component" value="Unassembled WGS sequence"/>
</dbReference>
<feature type="transmembrane region" description="Helical" evidence="1">
    <location>
        <begin position="66"/>
        <end position="83"/>
    </location>
</feature>